<proteinExistence type="predicted"/>
<evidence type="ECO:0008006" key="3">
    <source>
        <dbReference type="Google" id="ProtNLM"/>
    </source>
</evidence>
<dbReference type="Proteomes" id="UP000178091">
    <property type="component" value="Unassembled WGS sequence"/>
</dbReference>
<dbReference type="AlphaFoldDB" id="A0A1F4XVZ4"/>
<sequence>MSPTTRTYQKKFRALLSPAEHKLLKKLSTPQRVQDYLEALPQNFSKSAGETCRSVRRILQKKRAYCFEGAILAAASLAYHGKVPLLLDLQTTDDDQDHVLALFKENGRWGAISKTNNPVLRWRDPVYTSVRELAMSYFHEYFLYKSGIKTMRAYSKPFDLTKYKPEVWVTGAESLDFIAEDLDDSPHFPAVSPKAIKKLRRATTLERKILDLEEWEK</sequence>
<comment type="caution">
    <text evidence="1">The sequence shown here is derived from an EMBL/GenBank/DDBJ whole genome shotgun (WGS) entry which is preliminary data.</text>
</comment>
<accession>A0A1F4XVZ4</accession>
<name>A0A1F4XVZ4_9BACT</name>
<dbReference type="EMBL" id="MEWW01000001">
    <property type="protein sequence ID" value="OGC85273.1"/>
    <property type="molecule type" value="Genomic_DNA"/>
</dbReference>
<protein>
    <recommendedName>
        <fullName evidence="3">Transglutaminase-like domain-containing protein</fullName>
    </recommendedName>
</protein>
<evidence type="ECO:0000313" key="1">
    <source>
        <dbReference type="EMBL" id="OGC85273.1"/>
    </source>
</evidence>
<reference evidence="1 2" key="1">
    <citation type="journal article" date="2016" name="Nat. Commun.">
        <title>Thousands of microbial genomes shed light on interconnected biogeochemical processes in an aquifer system.</title>
        <authorList>
            <person name="Anantharaman K."/>
            <person name="Brown C.T."/>
            <person name="Hug L.A."/>
            <person name="Sharon I."/>
            <person name="Castelle C.J."/>
            <person name="Probst A.J."/>
            <person name="Thomas B.C."/>
            <person name="Singh A."/>
            <person name="Wilkins M.J."/>
            <person name="Karaoz U."/>
            <person name="Brodie E.L."/>
            <person name="Williams K.H."/>
            <person name="Hubbard S.S."/>
            <person name="Banfield J.F."/>
        </authorList>
    </citation>
    <scope>NUCLEOTIDE SEQUENCE [LARGE SCALE GENOMIC DNA]</scope>
</reference>
<gene>
    <name evidence="1" type="ORF">A3F55_00715</name>
</gene>
<organism evidence="1 2">
    <name type="scientific">Candidatus Adlerbacteria bacterium RIFCSPHIGHO2_12_FULL_53_18</name>
    <dbReference type="NCBI Taxonomy" id="1797242"/>
    <lineage>
        <taxon>Bacteria</taxon>
        <taxon>Candidatus Adleribacteriota</taxon>
    </lineage>
</organism>
<evidence type="ECO:0000313" key="2">
    <source>
        <dbReference type="Proteomes" id="UP000178091"/>
    </source>
</evidence>